<evidence type="ECO:0000313" key="2">
    <source>
        <dbReference type="RefSeq" id="XP_040602473.1"/>
    </source>
</evidence>
<reference evidence="2" key="1">
    <citation type="submission" date="2025-08" db="UniProtKB">
        <authorList>
            <consortium name="RefSeq"/>
        </authorList>
    </citation>
    <scope>IDENTIFICATION</scope>
    <source>
        <tissue evidence="2">Liver</tissue>
    </source>
</reference>
<gene>
    <name evidence="2" type="primary">LOC101824127</name>
</gene>
<name>A0ABM2XN32_MESAU</name>
<accession>A0ABM2XN32</accession>
<dbReference type="Proteomes" id="UP000886700">
    <property type="component" value="Unplaced"/>
</dbReference>
<protein>
    <submittedName>
        <fullName evidence="2">Uncharacterized protein LOC101824127 isoform X2</fullName>
    </submittedName>
</protein>
<organism evidence="1 2">
    <name type="scientific">Mesocricetus auratus</name>
    <name type="common">Golden hamster</name>
    <dbReference type="NCBI Taxonomy" id="10036"/>
    <lineage>
        <taxon>Eukaryota</taxon>
        <taxon>Metazoa</taxon>
        <taxon>Chordata</taxon>
        <taxon>Craniata</taxon>
        <taxon>Vertebrata</taxon>
        <taxon>Euteleostomi</taxon>
        <taxon>Mammalia</taxon>
        <taxon>Eutheria</taxon>
        <taxon>Euarchontoglires</taxon>
        <taxon>Glires</taxon>
        <taxon>Rodentia</taxon>
        <taxon>Myomorpha</taxon>
        <taxon>Muroidea</taxon>
        <taxon>Cricetidae</taxon>
        <taxon>Cricetinae</taxon>
        <taxon>Mesocricetus</taxon>
    </lineage>
</organism>
<dbReference type="Gene3D" id="3.15.10.10">
    <property type="entry name" value="Bactericidal permeability-increasing protein, domain 1"/>
    <property type="match status" value="1"/>
</dbReference>
<dbReference type="GeneID" id="101824127"/>
<evidence type="ECO:0000313" key="1">
    <source>
        <dbReference type="Proteomes" id="UP000886700"/>
    </source>
</evidence>
<keyword evidence="1" id="KW-1185">Reference proteome</keyword>
<proteinExistence type="predicted"/>
<dbReference type="RefSeq" id="XP_040602473.1">
    <property type="nucleotide sequence ID" value="XM_040746539.1"/>
</dbReference>
<sequence length="144" mass="15807">MYIFFRTSSFFFSPGCGVPGLGSLAYFSGSKVLTRMEDLVPDLPIGTKGVRTEDVPSWEPHCLLLPACWDLSISFRRNILINNVLDGVSGLLTNTVTSVLQNQVSPQVLAFRPRPGGDRRCCVLMTLSPVRCRFLFGSSVDTSS</sequence>